<dbReference type="Gene3D" id="3.30.70.1620">
    <property type="match status" value="1"/>
</dbReference>
<keyword evidence="7 12" id="KW-0175">Coiled coil</keyword>
<dbReference type="Pfam" id="PF02463">
    <property type="entry name" value="SMC_N"/>
    <property type="match status" value="1"/>
</dbReference>
<comment type="similarity">
    <text evidence="2">Belongs to the SMC family. SMC2 subfamily.</text>
</comment>
<name>A0A0V0Q7N5_PSEPJ</name>
<dbReference type="PANTHER" id="PTHR43977">
    <property type="entry name" value="STRUCTURAL MAINTENANCE OF CHROMOSOMES PROTEIN 3"/>
    <property type="match status" value="1"/>
</dbReference>
<evidence type="ECO:0000256" key="4">
    <source>
        <dbReference type="ARBA" id="ARBA00022741"/>
    </source>
</evidence>
<dbReference type="SMART" id="SM00968">
    <property type="entry name" value="SMC_hinge"/>
    <property type="match status" value="1"/>
</dbReference>
<dbReference type="FunCoup" id="A0A0V0Q7N5">
    <property type="interactions" value="351"/>
</dbReference>
<keyword evidence="5" id="KW-0498">Mitosis</keyword>
<protein>
    <recommendedName>
        <fullName evidence="11">Structural maintenance of chromosomes protein</fullName>
    </recommendedName>
</protein>
<evidence type="ECO:0000256" key="7">
    <source>
        <dbReference type="ARBA" id="ARBA00023054"/>
    </source>
</evidence>
<feature type="domain" description="SMC hinge" evidence="13">
    <location>
        <begin position="520"/>
        <end position="642"/>
    </location>
</feature>
<dbReference type="Pfam" id="PF06470">
    <property type="entry name" value="SMC_hinge"/>
    <property type="match status" value="1"/>
</dbReference>
<evidence type="ECO:0000313" key="15">
    <source>
        <dbReference type="Proteomes" id="UP000054937"/>
    </source>
</evidence>
<dbReference type="InterPro" id="IPR010935">
    <property type="entry name" value="SMC_hinge"/>
</dbReference>
<dbReference type="GO" id="GO:0016887">
    <property type="term" value="F:ATP hydrolysis activity"/>
    <property type="evidence" value="ECO:0007669"/>
    <property type="project" value="InterPro"/>
</dbReference>
<evidence type="ECO:0000256" key="1">
    <source>
        <dbReference type="ARBA" id="ARBA00004123"/>
    </source>
</evidence>
<dbReference type="Proteomes" id="UP000054937">
    <property type="component" value="Unassembled WGS sequence"/>
</dbReference>
<sequence>MHIIEIILEGFKSYAQRTVIKDFDPQFNAITGLNGSGKSNIMDSILFGLGMTKEWDLLRVQNVKELIYKSGHAGITKAEVSIRFDNKDKSMSPMGYENCEQIVVTRQVTQDKSKYFVNGVKEQQNKVKNMFRSVQLNIDNPHFYVGQGRITKIINLKSQELIAMLEETAGTALYNEKKKESQKIMQKKEDKLNEINDLIEKDIKPQIEKLRREREQYLLWKSQETELIRLTKLLKSYEFYKVQKRLDERKSNLANNQNYLTQLNDDKTLRNTEKNQIEKKLEECKRLFNSNADRQFQNVEKKLNEQKKQVAKQMNDEKNRKKRISDIQSEINNLEQQVQENKSAKDRAENKLQIYQQYLQEFEQSLKDKIEQQDEAQLNMEQMKKGQISNDDAKNQILKSISEANNHLLQSKNTIKSIDDQIRYLEREIQKNQDNLQNAQGENQAKEKQMQILQKEVGELEEEINSSNFNEIRMNELREELRKLENSGMQISHQISQFTTGQNWIFKLQFRDPESGFDRSRVRGRVFTLFEQKDDKFLKALESGAGGKLQQIVVDSEITSKLLLQRRCFDFHCTFIPNNKITNFQPNPQVIQFANQAARNHGGFAIPAHEAINFSEMNRNSMLYVFGGFIICSSAEIAKEIANNPQRNLRYRCVTLEGDIFDTQGLLSGGYMNSNNMVLSRYQELRRLQKDQYDIRNQQKRIEDEYDQMKQDLDYYNGLRADLESKSKKLEYLNNSVKRVSGQRYEDQIETQKIKIEDLKEQRKRTEILCQQHEKEIQELKKDNENFSSNQNIKDVYTKKLKNLKNDIQMLKQKIVQQKQDISQQEVEKDQSEKNKSKIEKNLEKEKQNLIMEKSQLEVDQGSLKSYQDTLKELQKQYESLEKEKFKFDKDLNNYQSSLSKIVEELKKIEEDIKKNEQKVHKMNAEIKSYSENLQNLEKNFTWIPEHKQYFGQPGTDFDYSNNFDYNKLSGKYSDLKIDQDKLSKKVNFKVEAMSDNVEKKFLNLKDKREKLQQDKLNLETNMDELDKKRQITLEKCYMSVNKNFGEIFSDLLPNAFAKLNIVDQNDISNGLELSVKLGKAWRTSLSELSGGQRSLLALSFVLSLLLYKPAPFYILDEVDAALDLSHTENIGHMISNRFPQSQFLIISHKDGMYQNANVLFKTSIVDGNSKIDRFQFQSKQKKKKLTADNQK</sequence>
<dbReference type="InterPro" id="IPR036277">
    <property type="entry name" value="SMC_hinge_sf"/>
</dbReference>
<evidence type="ECO:0000256" key="9">
    <source>
        <dbReference type="ARBA" id="ARBA00023242"/>
    </source>
</evidence>
<dbReference type="PIRSF" id="PIRSF005719">
    <property type="entry name" value="SMC"/>
    <property type="match status" value="1"/>
</dbReference>
<feature type="coiled-coil region" evidence="12">
    <location>
        <begin position="995"/>
        <end position="1036"/>
    </location>
</feature>
<evidence type="ECO:0000256" key="3">
    <source>
        <dbReference type="ARBA" id="ARBA00022618"/>
    </source>
</evidence>
<dbReference type="Gene3D" id="1.20.1060.20">
    <property type="match status" value="1"/>
</dbReference>
<dbReference type="OrthoDB" id="10255539at2759"/>
<dbReference type="GO" id="GO:0005634">
    <property type="term" value="C:nucleus"/>
    <property type="evidence" value="ECO:0007669"/>
    <property type="project" value="UniProtKB-SubCell"/>
</dbReference>
<dbReference type="CDD" id="cd03273">
    <property type="entry name" value="ABC_SMC2_euk"/>
    <property type="match status" value="1"/>
</dbReference>
<dbReference type="GO" id="GO:0030261">
    <property type="term" value="P:chromosome condensation"/>
    <property type="evidence" value="ECO:0007669"/>
    <property type="project" value="UniProtKB-KW"/>
</dbReference>
<feature type="coiled-coil region" evidence="12">
    <location>
        <begin position="742"/>
        <end position="940"/>
    </location>
</feature>
<evidence type="ECO:0000313" key="14">
    <source>
        <dbReference type="EMBL" id="KRW98253.1"/>
    </source>
</evidence>
<accession>A0A0V0Q7N5</accession>
<dbReference type="EMBL" id="LDAU01000260">
    <property type="protein sequence ID" value="KRW98253.1"/>
    <property type="molecule type" value="Genomic_DNA"/>
</dbReference>
<evidence type="ECO:0000259" key="13">
    <source>
        <dbReference type="SMART" id="SM00968"/>
    </source>
</evidence>
<dbReference type="InterPro" id="IPR027417">
    <property type="entry name" value="P-loop_NTPase"/>
</dbReference>
<dbReference type="SUPFAM" id="SSF75553">
    <property type="entry name" value="Smc hinge domain"/>
    <property type="match status" value="1"/>
</dbReference>
<dbReference type="GO" id="GO:0005524">
    <property type="term" value="F:ATP binding"/>
    <property type="evidence" value="ECO:0007669"/>
    <property type="project" value="UniProtKB-KW"/>
</dbReference>
<evidence type="ECO:0000256" key="12">
    <source>
        <dbReference type="SAM" id="Coils"/>
    </source>
</evidence>
<dbReference type="GO" id="GO:0051301">
    <property type="term" value="P:cell division"/>
    <property type="evidence" value="ECO:0007669"/>
    <property type="project" value="UniProtKB-KW"/>
</dbReference>
<dbReference type="AlphaFoldDB" id="A0A0V0Q7N5"/>
<dbReference type="GO" id="GO:0005694">
    <property type="term" value="C:chromosome"/>
    <property type="evidence" value="ECO:0007669"/>
    <property type="project" value="InterPro"/>
</dbReference>
<reference evidence="14 15" key="1">
    <citation type="journal article" date="2015" name="Sci. Rep.">
        <title>Genome of the facultative scuticociliatosis pathogen Pseudocohnilembus persalinus provides insight into its virulence through horizontal gene transfer.</title>
        <authorList>
            <person name="Xiong J."/>
            <person name="Wang G."/>
            <person name="Cheng J."/>
            <person name="Tian M."/>
            <person name="Pan X."/>
            <person name="Warren A."/>
            <person name="Jiang C."/>
            <person name="Yuan D."/>
            <person name="Miao W."/>
        </authorList>
    </citation>
    <scope>NUCLEOTIDE SEQUENCE [LARGE SCALE GENOMIC DNA]</scope>
    <source>
        <strain evidence="14">36N120E</strain>
    </source>
</reference>
<dbReference type="Gene3D" id="3.40.50.300">
    <property type="entry name" value="P-loop containing nucleotide triphosphate hydrolases"/>
    <property type="match status" value="2"/>
</dbReference>
<dbReference type="InParanoid" id="A0A0V0Q7N5"/>
<evidence type="ECO:0000256" key="2">
    <source>
        <dbReference type="ARBA" id="ARBA00005231"/>
    </source>
</evidence>
<feature type="coiled-coil region" evidence="12">
    <location>
        <begin position="174"/>
        <end position="201"/>
    </location>
</feature>
<evidence type="ECO:0000256" key="8">
    <source>
        <dbReference type="ARBA" id="ARBA00023067"/>
    </source>
</evidence>
<keyword evidence="10" id="KW-0131">Cell cycle</keyword>
<comment type="caution">
    <text evidence="14">The sequence shown here is derived from an EMBL/GenBank/DDBJ whole genome shotgun (WGS) entry which is preliminary data.</text>
</comment>
<keyword evidence="4" id="KW-0547">Nucleotide-binding</keyword>
<evidence type="ECO:0000256" key="11">
    <source>
        <dbReference type="PIRNR" id="PIRNR005719"/>
    </source>
</evidence>
<dbReference type="InterPro" id="IPR003395">
    <property type="entry name" value="RecF/RecN/SMC_N"/>
</dbReference>
<gene>
    <name evidence="14" type="ORF">PPERSA_05597</name>
</gene>
<dbReference type="SUPFAM" id="SSF52540">
    <property type="entry name" value="P-loop containing nucleoside triphosphate hydrolases"/>
    <property type="match status" value="2"/>
</dbReference>
<proteinExistence type="inferred from homology"/>
<keyword evidence="9 11" id="KW-0539">Nucleus</keyword>
<feature type="coiled-coil region" evidence="12">
    <location>
        <begin position="289"/>
        <end position="379"/>
    </location>
</feature>
<feature type="coiled-coil region" evidence="12">
    <location>
        <begin position="415"/>
        <end position="494"/>
    </location>
</feature>
<dbReference type="InterPro" id="IPR027120">
    <property type="entry name" value="Smc2_ABC"/>
</dbReference>
<comment type="subcellular location">
    <subcellularLocation>
        <location evidence="1 11">Nucleus</location>
    </subcellularLocation>
</comment>
<keyword evidence="15" id="KW-1185">Reference proteome</keyword>
<evidence type="ECO:0000256" key="5">
    <source>
        <dbReference type="ARBA" id="ARBA00022776"/>
    </source>
</evidence>
<dbReference type="OMA" id="THNKIAM"/>
<dbReference type="InterPro" id="IPR024704">
    <property type="entry name" value="SMC"/>
</dbReference>
<keyword evidence="8" id="KW-0226">DNA condensation</keyword>
<evidence type="ECO:0000256" key="6">
    <source>
        <dbReference type="ARBA" id="ARBA00022840"/>
    </source>
</evidence>
<keyword evidence="6" id="KW-0067">ATP-binding</keyword>
<evidence type="ECO:0000256" key="10">
    <source>
        <dbReference type="ARBA" id="ARBA00023306"/>
    </source>
</evidence>
<keyword evidence="3" id="KW-0132">Cell division</keyword>
<organism evidence="14 15">
    <name type="scientific">Pseudocohnilembus persalinus</name>
    <name type="common">Ciliate</name>
    <dbReference type="NCBI Taxonomy" id="266149"/>
    <lineage>
        <taxon>Eukaryota</taxon>
        <taxon>Sar</taxon>
        <taxon>Alveolata</taxon>
        <taxon>Ciliophora</taxon>
        <taxon>Intramacronucleata</taxon>
        <taxon>Oligohymenophorea</taxon>
        <taxon>Scuticociliatia</taxon>
        <taxon>Philasterida</taxon>
        <taxon>Pseudocohnilembidae</taxon>
        <taxon>Pseudocohnilembus</taxon>
    </lineage>
</organism>